<sequence length="265" mass="29616">MTMTHSLPSPDVEQTQYDQIGTKNHQHHEVLPLFPPCIQFIREQLGDIRGAKILDLACGDGSFALRFLNWGANSVTGVDISQLMIKRAQSKAEGCAGLDFSVQDCGQPLQKGEYDMVTALWLLNYARDRRELAVMWSNIFNNLKPGGRFVGMVPNFDLLKTPNSSLVESGTYRYGGVGMELLDHLADGVRMKATFNLQTPVSVVNYMLHQGLHEECAHQAKMRDLKWIQMPAIDIMKLDEKSTSCCPVFQAVTATRPANLDLQED</sequence>
<name>A0A9P3ESM8_9EURO</name>
<dbReference type="PANTHER" id="PTHR43861:SF1">
    <property type="entry name" value="TRANS-ACONITATE 2-METHYLTRANSFERASE"/>
    <property type="match status" value="1"/>
</dbReference>
<evidence type="ECO:0000256" key="2">
    <source>
        <dbReference type="ARBA" id="ARBA00022679"/>
    </source>
</evidence>
<dbReference type="SUPFAM" id="SSF53335">
    <property type="entry name" value="S-adenosyl-L-methionine-dependent methyltransferases"/>
    <property type="match status" value="1"/>
</dbReference>
<organism evidence="4 5">
    <name type="scientific">Aspergillus pseudoviridinutans</name>
    <dbReference type="NCBI Taxonomy" id="1517512"/>
    <lineage>
        <taxon>Eukaryota</taxon>
        <taxon>Fungi</taxon>
        <taxon>Dikarya</taxon>
        <taxon>Ascomycota</taxon>
        <taxon>Pezizomycotina</taxon>
        <taxon>Eurotiomycetes</taxon>
        <taxon>Eurotiomycetidae</taxon>
        <taxon>Eurotiales</taxon>
        <taxon>Aspergillaceae</taxon>
        <taxon>Aspergillus</taxon>
        <taxon>Aspergillus subgen. Fumigati</taxon>
    </lineage>
</organism>
<accession>A0A9P3ESM8</accession>
<dbReference type="GeneID" id="67004107"/>
<comment type="caution">
    <text evidence="4">The sequence shown here is derived from an EMBL/GenBank/DDBJ whole genome shotgun (WGS) entry which is preliminary data.</text>
</comment>
<dbReference type="PANTHER" id="PTHR43861">
    <property type="entry name" value="TRANS-ACONITATE 2-METHYLTRANSFERASE-RELATED"/>
    <property type="match status" value="1"/>
</dbReference>
<proteinExistence type="predicted"/>
<keyword evidence="1" id="KW-0489">Methyltransferase</keyword>
<dbReference type="Gene3D" id="3.40.50.150">
    <property type="entry name" value="Vaccinia Virus protein VP39"/>
    <property type="match status" value="1"/>
</dbReference>
<evidence type="ECO:0000313" key="4">
    <source>
        <dbReference type="EMBL" id="GIJ86606.1"/>
    </source>
</evidence>
<reference evidence="4 5" key="1">
    <citation type="submission" date="2018-10" db="EMBL/GenBank/DDBJ databases">
        <title>Pan-genome distribution and transcriptional activeness of fungal secondary metabolism genes in Aspergillus section Fumigati.</title>
        <authorList>
            <person name="Takahashi H."/>
            <person name="Umemura M."/>
            <person name="Ninomiya A."/>
            <person name="Kusuya Y."/>
            <person name="Urayama S."/>
            <person name="Shimizu M."/>
            <person name="Watanabe A."/>
            <person name="Kamei K."/>
            <person name="Yaguchi T."/>
            <person name="Hagiwara D."/>
        </authorList>
    </citation>
    <scope>NUCLEOTIDE SEQUENCE [LARGE SCALE GENOMIC DNA]</scope>
    <source>
        <strain evidence="4 5">IFM 55266</strain>
    </source>
</reference>
<dbReference type="EMBL" id="BHVY01000004">
    <property type="protein sequence ID" value="GIJ86606.1"/>
    <property type="molecule type" value="Genomic_DNA"/>
</dbReference>
<evidence type="ECO:0000313" key="5">
    <source>
        <dbReference type="Proteomes" id="UP001043456"/>
    </source>
</evidence>
<evidence type="ECO:0000259" key="3">
    <source>
        <dbReference type="Pfam" id="PF13649"/>
    </source>
</evidence>
<dbReference type="AlphaFoldDB" id="A0A9P3ESM8"/>
<dbReference type="CDD" id="cd02440">
    <property type="entry name" value="AdoMet_MTases"/>
    <property type="match status" value="1"/>
</dbReference>
<dbReference type="GO" id="GO:0008168">
    <property type="term" value="F:methyltransferase activity"/>
    <property type="evidence" value="ECO:0007669"/>
    <property type="project" value="UniProtKB-KW"/>
</dbReference>
<keyword evidence="5" id="KW-1185">Reference proteome</keyword>
<dbReference type="Pfam" id="PF13649">
    <property type="entry name" value="Methyltransf_25"/>
    <property type="match status" value="1"/>
</dbReference>
<dbReference type="GO" id="GO:0032259">
    <property type="term" value="P:methylation"/>
    <property type="evidence" value="ECO:0007669"/>
    <property type="project" value="UniProtKB-KW"/>
</dbReference>
<dbReference type="OrthoDB" id="3647at2759"/>
<dbReference type="Proteomes" id="UP001043456">
    <property type="component" value="Unassembled WGS sequence"/>
</dbReference>
<keyword evidence="2" id="KW-0808">Transferase</keyword>
<dbReference type="InterPro" id="IPR029063">
    <property type="entry name" value="SAM-dependent_MTases_sf"/>
</dbReference>
<protein>
    <recommendedName>
        <fullName evidence="3">Methyltransferase domain-containing protein</fullName>
    </recommendedName>
</protein>
<gene>
    <name evidence="4" type="ORF">Asppvi_005496</name>
</gene>
<feature type="domain" description="Methyltransferase" evidence="3">
    <location>
        <begin position="53"/>
        <end position="147"/>
    </location>
</feature>
<dbReference type="RefSeq" id="XP_043157352.1">
    <property type="nucleotide sequence ID" value="XM_043301417.1"/>
</dbReference>
<evidence type="ECO:0000256" key="1">
    <source>
        <dbReference type="ARBA" id="ARBA00022603"/>
    </source>
</evidence>
<dbReference type="InterPro" id="IPR041698">
    <property type="entry name" value="Methyltransf_25"/>
</dbReference>